<evidence type="ECO:0000256" key="7">
    <source>
        <dbReference type="ARBA" id="ARBA00022660"/>
    </source>
</evidence>
<dbReference type="GO" id="GO:0005743">
    <property type="term" value="C:mitochondrial inner membrane"/>
    <property type="evidence" value="ECO:0007669"/>
    <property type="project" value="UniProtKB-SubCell"/>
</dbReference>
<comment type="function">
    <text evidence="1">Core subunit of the mitochondrial membrane respiratory chain NADH dehydrogenase (Complex I) that is believed to belong to the minimal assembly required for catalysis. Complex I functions in the transfer of electrons from NADH to the respiratory chain. The immediate electron acceptor for the enzyme is believed to be ubiquinone.</text>
</comment>
<comment type="subcellular location">
    <subcellularLocation>
        <location evidence="2">Mitochondrion inner membrane</location>
        <topology evidence="2">Multi-pass membrane protein</topology>
    </subcellularLocation>
</comment>
<comment type="similarity">
    <text evidence="3">Belongs to the complex I subunit 2 family.</text>
</comment>
<evidence type="ECO:0000256" key="9">
    <source>
        <dbReference type="ARBA" id="ARBA00022792"/>
    </source>
</evidence>
<geneLocation type="mitochondrion" evidence="21"/>
<proteinExistence type="inferred from homology"/>
<keyword evidence="13" id="KW-0520">NAD</keyword>
<feature type="transmembrane region" description="Helical" evidence="19">
    <location>
        <begin position="273"/>
        <end position="294"/>
    </location>
</feature>
<evidence type="ECO:0000256" key="8">
    <source>
        <dbReference type="ARBA" id="ARBA00022692"/>
    </source>
</evidence>
<dbReference type="PANTHER" id="PTHR46552:SF1">
    <property type="entry name" value="NADH-UBIQUINONE OXIDOREDUCTASE CHAIN 2"/>
    <property type="match status" value="1"/>
</dbReference>
<evidence type="ECO:0000256" key="4">
    <source>
        <dbReference type="ARBA" id="ARBA00012944"/>
    </source>
</evidence>
<feature type="transmembrane region" description="Helical" evidence="19">
    <location>
        <begin position="238"/>
        <end position="261"/>
    </location>
</feature>
<keyword evidence="15 21" id="KW-0496">Mitochondrion</keyword>
<evidence type="ECO:0000256" key="12">
    <source>
        <dbReference type="ARBA" id="ARBA00022989"/>
    </source>
</evidence>
<feature type="transmembrane region" description="Helical" evidence="19">
    <location>
        <begin position="315"/>
        <end position="337"/>
    </location>
</feature>
<dbReference type="EMBL" id="KX494104">
    <property type="protein sequence ID" value="ARX96601.1"/>
    <property type="molecule type" value="Genomic_DNA"/>
</dbReference>
<evidence type="ECO:0000256" key="2">
    <source>
        <dbReference type="ARBA" id="ARBA00004448"/>
    </source>
</evidence>
<dbReference type="PANTHER" id="PTHR46552">
    <property type="entry name" value="NADH-UBIQUINONE OXIDOREDUCTASE CHAIN 2"/>
    <property type="match status" value="1"/>
</dbReference>
<keyword evidence="12 19" id="KW-1133">Transmembrane helix</keyword>
<name>A0A343DRE0_9HYME</name>
<evidence type="ECO:0000256" key="19">
    <source>
        <dbReference type="SAM" id="Phobius"/>
    </source>
</evidence>
<evidence type="ECO:0000256" key="1">
    <source>
        <dbReference type="ARBA" id="ARBA00003257"/>
    </source>
</evidence>
<dbReference type="EC" id="7.1.1.2" evidence="4"/>
<evidence type="ECO:0000256" key="15">
    <source>
        <dbReference type="ARBA" id="ARBA00023128"/>
    </source>
</evidence>
<protein>
    <recommendedName>
        <fullName evidence="5">NADH-ubiquinone oxidoreductase chain 2</fullName>
        <ecNumber evidence="4">7.1.1.2</ecNumber>
    </recommendedName>
    <alternativeName>
        <fullName evidence="17">NADH dehydrogenase subunit 2</fullName>
    </alternativeName>
</protein>
<evidence type="ECO:0000256" key="14">
    <source>
        <dbReference type="ARBA" id="ARBA00023075"/>
    </source>
</evidence>
<feature type="transmembrane region" description="Helical" evidence="19">
    <location>
        <begin position="137"/>
        <end position="162"/>
    </location>
</feature>
<dbReference type="InterPro" id="IPR050175">
    <property type="entry name" value="Complex_I_Subunit_2"/>
</dbReference>
<gene>
    <name evidence="21" type="primary">nad2</name>
</gene>
<evidence type="ECO:0000259" key="20">
    <source>
        <dbReference type="Pfam" id="PF00361"/>
    </source>
</evidence>
<evidence type="ECO:0000256" key="18">
    <source>
        <dbReference type="ARBA" id="ARBA00049551"/>
    </source>
</evidence>
<evidence type="ECO:0000256" key="16">
    <source>
        <dbReference type="ARBA" id="ARBA00023136"/>
    </source>
</evidence>
<evidence type="ECO:0000256" key="6">
    <source>
        <dbReference type="ARBA" id="ARBA00022448"/>
    </source>
</evidence>
<evidence type="ECO:0000313" key="21">
    <source>
        <dbReference type="EMBL" id="ARX96601.1"/>
    </source>
</evidence>
<keyword evidence="8 19" id="KW-0812">Transmembrane</keyword>
<feature type="transmembrane region" description="Helical" evidence="19">
    <location>
        <begin position="33"/>
        <end position="52"/>
    </location>
</feature>
<evidence type="ECO:0000256" key="5">
    <source>
        <dbReference type="ARBA" id="ARBA00021008"/>
    </source>
</evidence>
<dbReference type="AlphaFoldDB" id="A0A343DRE0"/>
<organism evidence="21">
    <name type="scientific">Xylocopa appendiculata</name>
    <dbReference type="NCBI Taxonomy" id="135683"/>
    <lineage>
        <taxon>Eukaryota</taxon>
        <taxon>Metazoa</taxon>
        <taxon>Ecdysozoa</taxon>
        <taxon>Arthropoda</taxon>
        <taxon>Hexapoda</taxon>
        <taxon>Insecta</taxon>
        <taxon>Pterygota</taxon>
        <taxon>Neoptera</taxon>
        <taxon>Endopterygota</taxon>
        <taxon>Hymenoptera</taxon>
        <taxon>Apocrita</taxon>
        <taxon>Aculeata</taxon>
        <taxon>Apoidea</taxon>
        <taxon>Anthophila</taxon>
        <taxon>Apidae</taxon>
        <taxon>Xylocopa</taxon>
        <taxon>Alloxylocopa</taxon>
    </lineage>
</organism>
<accession>A0A343DRE0</accession>
<dbReference type="GO" id="GO:0006120">
    <property type="term" value="P:mitochondrial electron transport, NADH to ubiquinone"/>
    <property type="evidence" value="ECO:0007669"/>
    <property type="project" value="TreeGrafter"/>
</dbReference>
<feature type="transmembrane region" description="Helical" evidence="19">
    <location>
        <begin position="6"/>
        <end position="26"/>
    </location>
</feature>
<keyword evidence="9" id="KW-0999">Mitochondrion inner membrane</keyword>
<evidence type="ECO:0000256" key="10">
    <source>
        <dbReference type="ARBA" id="ARBA00022967"/>
    </source>
</evidence>
<sequence>MKNFNLFINKFMLIILLISMVLMLNTENFLLKWLLLEMSTITTIVFINFNNSNKYTSILYYIISSTVSMMIIMILISKNSQIFNLNNFDMNINILFQIMMLCKLGMFPFNHWMVVMYNKLNWEDIFIMSTFMKFIPLYFMINLLYLNMLIIIMLMISSLMIAMMAKYYNSIKKIIACSTINQISFMLMLMYFNKLMFMYYMFFYLIIFYLLCYLLNMFNLNNKIDMIMYNKNNINNKLIFIMFLIHAMLPPFSSFIIKWFFVNEIINQIMSSWWFFFILLLSSSIIIMSYLNLMENSMFKFKFNYNLSKTNMIKNFNISMMKILLISVNLFMFQIFYLI</sequence>
<dbReference type="GO" id="GO:0008137">
    <property type="term" value="F:NADH dehydrogenase (ubiquinone) activity"/>
    <property type="evidence" value="ECO:0007669"/>
    <property type="project" value="UniProtKB-EC"/>
</dbReference>
<keyword evidence="14" id="KW-0830">Ubiquinone</keyword>
<keyword evidence="10" id="KW-1278">Translocase</keyword>
<keyword evidence="6" id="KW-0813">Transport</keyword>
<reference evidence="21" key="1">
    <citation type="journal article" date="2018" name="Mol. Phylogenet. Evol.">
        <title>Gene arrangement and sequence of mitochondrial genomes yield insights into the phylogeny and evolution of bees and sphecid wasps (Hymenoptera: Apoidea).</title>
        <authorList>
            <person name="Zheng B.Y."/>
            <person name="Cao L.J."/>
            <person name="Tang P."/>
            <person name="van Achterberg K."/>
            <person name="Hoffmann A.A."/>
            <person name="Chen H.Y."/>
            <person name="Chen X.X."/>
            <person name="Wei S.J."/>
        </authorList>
    </citation>
    <scope>NUCLEOTIDE SEQUENCE</scope>
</reference>
<feature type="transmembrane region" description="Helical" evidence="19">
    <location>
        <begin position="198"/>
        <end position="218"/>
    </location>
</feature>
<evidence type="ECO:0000256" key="13">
    <source>
        <dbReference type="ARBA" id="ARBA00023027"/>
    </source>
</evidence>
<keyword evidence="16 19" id="KW-0472">Membrane</keyword>
<dbReference type="InterPro" id="IPR001750">
    <property type="entry name" value="ND/Mrp_TM"/>
</dbReference>
<comment type="catalytic activity">
    <reaction evidence="18">
        <text>a ubiquinone + NADH + 5 H(+)(in) = a ubiquinol + NAD(+) + 4 H(+)(out)</text>
        <dbReference type="Rhea" id="RHEA:29091"/>
        <dbReference type="Rhea" id="RHEA-COMP:9565"/>
        <dbReference type="Rhea" id="RHEA-COMP:9566"/>
        <dbReference type="ChEBI" id="CHEBI:15378"/>
        <dbReference type="ChEBI" id="CHEBI:16389"/>
        <dbReference type="ChEBI" id="CHEBI:17976"/>
        <dbReference type="ChEBI" id="CHEBI:57540"/>
        <dbReference type="ChEBI" id="CHEBI:57945"/>
        <dbReference type="EC" id="7.1.1.2"/>
    </reaction>
</comment>
<feature type="transmembrane region" description="Helical" evidence="19">
    <location>
        <begin position="58"/>
        <end position="77"/>
    </location>
</feature>
<keyword evidence="11" id="KW-0249">Electron transport</keyword>
<evidence type="ECO:0000256" key="17">
    <source>
        <dbReference type="ARBA" id="ARBA00031028"/>
    </source>
</evidence>
<keyword evidence="7" id="KW-0679">Respiratory chain</keyword>
<evidence type="ECO:0000256" key="3">
    <source>
        <dbReference type="ARBA" id="ARBA00007012"/>
    </source>
</evidence>
<feature type="transmembrane region" description="Helical" evidence="19">
    <location>
        <begin position="98"/>
        <end position="117"/>
    </location>
</feature>
<feature type="domain" description="NADH:quinone oxidoreductase/Mrp antiporter transmembrane" evidence="20">
    <location>
        <begin position="28"/>
        <end position="284"/>
    </location>
</feature>
<dbReference type="Pfam" id="PF00361">
    <property type="entry name" value="Proton_antipo_M"/>
    <property type="match status" value="1"/>
</dbReference>
<evidence type="ECO:0000256" key="11">
    <source>
        <dbReference type="ARBA" id="ARBA00022982"/>
    </source>
</evidence>